<name>A0A2T0U880_9MICO</name>
<dbReference type="HAMAP" id="MF_01477">
    <property type="entry name" value="Iojap_RsfS"/>
    <property type="match status" value="1"/>
</dbReference>
<keyword evidence="2" id="KW-0810">Translation regulation</keyword>
<comment type="similarity">
    <text evidence="1 2">Belongs to the Iojap/RsfS family.</text>
</comment>
<dbReference type="NCBIfam" id="TIGR00090">
    <property type="entry name" value="rsfS_iojap_ybeB"/>
    <property type="match status" value="1"/>
</dbReference>
<reference evidence="3 4" key="1">
    <citation type="submission" date="2018-03" db="EMBL/GenBank/DDBJ databases">
        <title>Genomic Encyclopedia of Archaeal and Bacterial Type Strains, Phase II (KMG-II): from individual species to whole genera.</title>
        <authorList>
            <person name="Goeker M."/>
        </authorList>
    </citation>
    <scope>NUCLEOTIDE SEQUENCE [LARGE SCALE GENOMIC DNA]</scope>
    <source>
        <strain evidence="3 4">ATCC BAA-1496</strain>
    </source>
</reference>
<dbReference type="SUPFAM" id="SSF81301">
    <property type="entry name" value="Nucleotidyltransferase"/>
    <property type="match status" value="1"/>
</dbReference>
<comment type="function">
    <text evidence="2">Functions as a ribosomal silencing factor. Interacts with ribosomal protein uL14 (rplN), blocking formation of intersubunit bridge B8. Prevents association of the 30S and 50S ribosomal subunits and the formation of functional ribosomes, thus repressing translation.</text>
</comment>
<protein>
    <recommendedName>
        <fullName evidence="2">Ribosomal silencing factor RsfS</fullName>
    </recommendedName>
</protein>
<sequence length="126" mass="13960">MTASERSLQLARAAAHAGADKLATTIVGIDVSEQLALTDVFVIASAESERQVGAVVDAIEDSLRELDAKPVRREGQRDGRWVLIDFGDIVVHVQHDDEREFYELERLWKDCPEIDLGVVGTEQSSR</sequence>
<dbReference type="PANTHER" id="PTHR21043">
    <property type="entry name" value="IOJAP SUPERFAMILY ORTHOLOG"/>
    <property type="match status" value="1"/>
</dbReference>
<dbReference type="GO" id="GO:0043023">
    <property type="term" value="F:ribosomal large subunit binding"/>
    <property type="evidence" value="ECO:0007669"/>
    <property type="project" value="TreeGrafter"/>
</dbReference>
<keyword evidence="4" id="KW-1185">Reference proteome</keyword>
<gene>
    <name evidence="2" type="primary">rsfS</name>
    <name evidence="3" type="ORF">BCF74_12540</name>
</gene>
<dbReference type="InterPro" id="IPR004394">
    <property type="entry name" value="Iojap/RsfS/C7orf30"/>
</dbReference>
<proteinExistence type="inferred from homology"/>
<dbReference type="GO" id="GO:0042256">
    <property type="term" value="P:cytosolic ribosome assembly"/>
    <property type="evidence" value="ECO:0007669"/>
    <property type="project" value="UniProtKB-UniRule"/>
</dbReference>
<dbReference type="Proteomes" id="UP000237822">
    <property type="component" value="Unassembled WGS sequence"/>
</dbReference>
<evidence type="ECO:0000256" key="2">
    <source>
        <dbReference type="HAMAP-Rule" id="MF_01477"/>
    </source>
</evidence>
<dbReference type="InterPro" id="IPR043519">
    <property type="entry name" value="NT_sf"/>
</dbReference>
<comment type="subunit">
    <text evidence="2">Interacts with ribosomal protein uL14 (rplN).</text>
</comment>
<organism evidence="3 4">
    <name type="scientific">Knoellia remsis</name>
    <dbReference type="NCBI Taxonomy" id="407159"/>
    <lineage>
        <taxon>Bacteria</taxon>
        <taxon>Bacillati</taxon>
        <taxon>Actinomycetota</taxon>
        <taxon>Actinomycetes</taxon>
        <taxon>Micrococcales</taxon>
        <taxon>Intrasporangiaceae</taxon>
        <taxon>Knoellia</taxon>
    </lineage>
</organism>
<dbReference type="GO" id="GO:0090071">
    <property type="term" value="P:negative regulation of ribosome biogenesis"/>
    <property type="evidence" value="ECO:0007669"/>
    <property type="project" value="UniProtKB-UniRule"/>
</dbReference>
<keyword evidence="2" id="KW-0678">Repressor</keyword>
<dbReference type="Pfam" id="PF02410">
    <property type="entry name" value="RsfS"/>
    <property type="match status" value="1"/>
</dbReference>
<dbReference type="AlphaFoldDB" id="A0A2T0U880"/>
<comment type="caution">
    <text evidence="3">The sequence shown here is derived from an EMBL/GenBank/DDBJ whole genome shotgun (WGS) entry which is preliminary data.</text>
</comment>
<evidence type="ECO:0000256" key="1">
    <source>
        <dbReference type="ARBA" id="ARBA00010574"/>
    </source>
</evidence>
<dbReference type="PANTHER" id="PTHR21043:SF0">
    <property type="entry name" value="MITOCHONDRIAL ASSEMBLY OF RIBOSOMAL LARGE SUBUNIT PROTEIN 1"/>
    <property type="match status" value="1"/>
</dbReference>
<evidence type="ECO:0000313" key="3">
    <source>
        <dbReference type="EMBL" id="PRY54131.1"/>
    </source>
</evidence>
<dbReference type="FunFam" id="3.30.460.10:FF:000008">
    <property type="entry name" value="Ribosomal silencing factor RsfS"/>
    <property type="match status" value="1"/>
</dbReference>
<dbReference type="EMBL" id="PVTI01000025">
    <property type="protein sequence ID" value="PRY54131.1"/>
    <property type="molecule type" value="Genomic_DNA"/>
</dbReference>
<dbReference type="OrthoDB" id="9793681at2"/>
<accession>A0A2T0U880</accession>
<comment type="subcellular location">
    <subcellularLocation>
        <location evidence="2">Cytoplasm</location>
    </subcellularLocation>
</comment>
<dbReference type="GO" id="GO:0017148">
    <property type="term" value="P:negative regulation of translation"/>
    <property type="evidence" value="ECO:0007669"/>
    <property type="project" value="UniProtKB-UniRule"/>
</dbReference>
<dbReference type="Gene3D" id="3.30.460.10">
    <property type="entry name" value="Beta Polymerase, domain 2"/>
    <property type="match status" value="1"/>
</dbReference>
<evidence type="ECO:0000313" key="4">
    <source>
        <dbReference type="Proteomes" id="UP000237822"/>
    </source>
</evidence>
<dbReference type="GO" id="GO:0005737">
    <property type="term" value="C:cytoplasm"/>
    <property type="evidence" value="ECO:0007669"/>
    <property type="project" value="UniProtKB-SubCell"/>
</dbReference>
<keyword evidence="2" id="KW-0963">Cytoplasm</keyword>
<dbReference type="RefSeq" id="WP_106298532.1">
    <property type="nucleotide sequence ID" value="NZ_PVTI01000025.1"/>
</dbReference>